<reference evidence="6" key="1">
    <citation type="submission" date="2019-02" db="EMBL/GenBank/DDBJ databases">
        <authorList>
            <person name="Gruber-Vodicka R. H."/>
            <person name="Seah K. B. B."/>
        </authorList>
    </citation>
    <scope>NUCLEOTIDE SEQUENCE</scope>
    <source>
        <strain evidence="6">BECK_S1320</strain>
        <strain evidence="5">BECK_S1321</strain>
    </source>
</reference>
<dbReference type="InterPro" id="IPR005950">
    <property type="entry name" value="ModA"/>
</dbReference>
<dbReference type="GO" id="GO:0046872">
    <property type="term" value="F:metal ion binding"/>
    <property type="evidence" value="ECO:0007669"/>
    <property type="project" value="UniProtKB-KW"/>
</dbReference>
<dbReference type="InterPro" id="IPR044084">
    <property type="entry name" value="AvModA-like_subst-bd"/>
</dbReference>
<keyword evidence="4" id="KW-0500">Molybdenum</keyword>
<dbReference type="PIRSF" id="PIRSF004846">
    <property type="entry name" value="ModA"/>
    <property type="match status" value="1"/>
</dbReference>
<gene>
    <name evidence="6" type="ORF">BECKSD772E_GA0070983_102527</name>
    <name evidence="5" type="ORF">BECKSD772F_GA0070984_102728</name>
</gene>
<dbReference type="PANTHER" id="PTHR30632">
    <property type="entry name" value="MOLYBDATE-BINDING PERIPLASMIC PROTEIN"/>
    <property type="match status" value="1"/>
</dbReference>
<dbReference type="GO" id="GO:0015689">
    <property type="term" value="P:molybdate ion transport"/>
    <property type="evidence" value="ECO:0007669"/>
    <property type="project" value="InterPro"/>
</dbReference>
<dbReference type="EMBL" id="CAADFR010000027">
    <property type="protein sequence ID" value="VFK38769.1"/>
    <property type="molecule type" value="Genomic_DNA"/>
</dbReference>
<name>A0A450YPI7_9GAMM</name>
<keyword evidence="3" id="KW-0732">Signal</keyword>
<organism evidence="6">
    <name type="scientific">Candidatus Kentrum sp. SD</name>
    <dbReference type="NCBI Taxonomy" id="2126332"/>
    <lineage>
        <taxon>Bacteria</taxon>
        <taxon>Pseudomonadati</taxon>
        <taxon>Pseudomonadota</taxon>
        <taxon>Gammaproteobacteria</taxon>
        <taxon>Candidatus Kentrum</taxon>
    </lineage>
</organism>
<protein>
    <submittedName>
        <fullName evidence="6">Molybdate transport system substrate-binding protein</fullName>
    </submittedName>
</protein>
<dbReference type="AlphaFoldDB" id="A0A450YPI7"/>
<feature type="binding site" evidence="4">
    <location>
        <position position="73"/>
    </location>
    <ligand>
        <name>molybdate</name>
        <dbReference type="ChEBI" id="CHEBI:36264"/>
    </ligand>
</feature>
<dbReference type="SUPFAM" id="SSF53850">
    <property type="entry name" value="Periplasmic binding protein-like II"/>
    <property type="match status" value="1"/>
</dbReference>
<dbReference type="CDD" id="cd13539">
    <property type="entry name" value="PBP2_AvModA"/>
    <property type="match status" value="1"/>
</dbReference>
<dbReference type="NCBIfam" id="TIGR01256">
    <property type="entry name" value="modA"/>
    <property type="match status" value="1"/>
</dbReference>
<dbReference type="EMBL" id="CAADFU010000025">
    <property type="protein sequence ID" value="VFK43443.1"/>
    <property type="molecule type" value="Genomic_DNA"/>
</dbReference>
<feature type="binding site" evidence="4">
    <location>
        <position position="182"/>
    </location>
    <ligand>
        <name>molybdate</name>
        <dbReference type="ChEBI" id="CHEBI:36264"/>
    </ligand>
</feature>
<dbReference type="InterPro" id="IPR050682">
    <property type="entry name" value="ModA/WtpA"/>
</dbReference>
<dbReference type="GO" id="GO:0030973">
    <property type="term" value="F:molybdate ion binding"/>
    <property type="evidence" value="ECO:0007669"/>
    <property type="project" value="InterPro"/>
</dbReference>
<evidence type="ECO:0000256" key="3">
    <source>
        <dbReference type="ARBA" id="ARBA00022729"/>
    </source>
</evidence>
<proteinExistence type="inferred from homology"/>
<evidence type="ECO:0000313" key="6">
    <source>
        <dbReference type="EMBL" id="VFK43443.1"/>
    </source>
</evidence>
<evidence type="ECO:0000256" key="1">
    <source>
        <dbReference type="ARBA" id="ARBA00009175"/>
    </source>
</evidence>
<dbReference type="PANTHER" id="PTHR30632:SF14">
    <property type="entry name" value="TUNGSTATE_MOLYBDATE_CHROMATE-BINDING PROTEIN MODA"/>
    <property type="match status" value="1"/>
</dbReference>
<sequence>MSNHSMRMRERLRRVAAILLSILPVLPVPAVLAGETETVHIAVASNFSATLRLLTDAFEGGGAHECKTSAASTGKLFAQIAHGAPFDVFLAADAKRPKRLVADGYAVAETLFTYAVGRLALWRAVGPGTDIPGGEGILGVRVGRLAIANPKTAPYGKAAEETLRALGLWRSWQSRLARGENIGQTYQFVASGAVDSGFIALSQAPRRHRGMSDRGTMGAPSHGQSGEEIRIVPSSLHTPLWQQAVLLKRGVNNTAARAFLVFLRSPKAREIIEAAGYELPDS</sequence>
<evidence type="ECO:0000313" key="5">
    <source>
        <dbReference type="EMBL" id="VFK38769.1"/>
    </source>
</evidence>
<evidence type="ECO:0000256" key="2">
    <source>
        <dbReference type="ARBA" id="ARBA00022723"/>
    </source>
</evidence>
<dbReference type="Pfam" id="PF13531">
    <property type="entry name" value="SBP_bac_11"/>
    <property type="match status" value="1"/>
</dbReference>
<accession>A0A450YPI7</accession>
<keyword evidence="2 4" id="KW-0479">Metal-binding</keyword>
<dbReference type="Gene3D" id="3.40.190.10">
    <property type="entry name" value="Periplasmic binding protein-like II"/>
    <property type="match status" value="2"/>
</dbReference>
<evidence type="ECO:0000256" key="4">
    <source>
        <dbReference type="PIRSR" id="PIRSR004846-1"/>
    </source>
</evidence>
<comment type="similarity">
    <text evidence="1">Belongs to the bacterial solute-binding protein ModA family.</text>
</comment>